<name>A0A4Y2FJ58_ARAVE</name>
<accession>A0A4Y2FJ58</accession>
<gene>
    <name evidence="2" type="ORF">AVEN_76944_1</name>
</gene>
<evidence type="ECO:0000313" key="2">
    <source>
        <dbReference type="EMBL" id="GBM40538.1"/>
    </source>
</evidence>
<sequence>MGGVCRLNYDLATATTILTGSTSSRPPTLTLLIPGHAISKQSSACSHHSLHFTDPTGPHKRHRPHWATQTSPTTLGHSNITDPTRSLKHHWPGKATQYYPNNIFLFLIFGIGF</sequence>
<organism evidence="2 3">
    <name type="scientific">Araneus ventricosus</name>
    <name type="common">Orbweaver spider</name>
    <name type="synonym">Epeira ventricosa</name>
    <dbReference type="NCBI Taxonomy" id="182803"/>
    <lineage>
        <taxon>Eukaryota</taxon>
        <taxon>Metazoa</taxon>
        <taxon>Ecdysozoa</taxon>
        <taxon>Arthropoda</taxon>
        <taxon>Chelicerata</taxon>
        <taxon>Arachnida</taxon>
        <taxon>Araneae</taxon>
        <taxon>Araneomorphae</taxon>
        <taxon>Entelegynae</taxon>
        <taxon>Araneoidea</taxon>
        <taxon>Araneidae</taxon>
        <taxon>Araneus</taxon>
    </lineage>
</organism>
<proteinExistence type="predicted"/>
<keyword evidence="3" id="KW-1185">Reference proteome</keyword>
<reference evidence="2 3" key="1">
    <citation type="journal article" date="2019" name="Sci. Rep.">
        <title>Orb-weaving spider Araneus ventricosus genome elucidates the spidroin gene catalogue.</title>
        <authorList>
            <person name="Kono N."/>
            <person name="Nakamura H."/>
            <person name="Ohtoshi R."/>
            <person name="Moran D.A.P."/>
            <person name="Shinohara A."/>
            <person name="Yoshida Y."/>
            <person name="Fujiwara M."/>
            <person name="Mori M."/>
            <person name="Tomita M."/>
            <person name="Arakawa K."/>
        </authorList>
    </citation>
    <scope>NUCLEOTIDE SEQUENCE [LARGE SCALE GENOMIC DNA]</scope>
</reference>
<comment type="caution">
    <text evidence="2">The sequence shown here is derived from an EMBL/GenBank/DDBJ whole genome shotgun (WGS) entry which is preliminary data.</text>
</comment>
<protein>
    <submittedName>
        <fullName evidence="2">Uncharacterized protein</fullName>
    </submittedName>
</protein>
<evidence type="ECO:0000256" key="1">
    <source>
        <dbReference type="SAM" id="MobiDB-lite"/>
    </source>
</evidence>
<feature type="compositionally biased region" description="Polar residues" evidence="1">
    <location>
        <begin position="67"/>
        <end position="78"/>
    </location>
</feature>
<evidence type="ECO:0000313" key="3">
    <source>
        <dbReference type="Proteomes" id="UP000499080"/>
    </source>
</evidence>
<dbReference type="EMBL" id="BGPR01000933">
    <property type="protein sequence ID" value="GBM40538.1"/>
    <property type="molecule type" value="Genomic_DNA"/>
</dbReference>
<dbReference type="AlphaFoldDB" id="A0A4Y2FJ58"/>
<feature type="region of interest" description="Disordered" evidence="1">
    <location>
        <begin position="54"/>
        <end position="78"/>
    </location>
</feature>
<dbReference type="Proteomes" id="UP000499080">
    <property type="component" value="Unassembled WGS sequence"/>
</dbReference>